<organism evidence="2 3">
    <name type="scientific">Ahrensia marina</name>
    <dbReference type="NCBI Taxonomy" id="1514904"/>
    <lineage>
        <taxon>Bacteria</taxon>
        <taxon>Pseudomonadati</taxon>
        <taxon>Pseudomonadota</taxon>
        <taxon>Alphaproteobacteria</taxon>
        <taxon>Hyphomicrobiales</taxon>
        <taxon>Ahrensiaceae</taxon>
        <taxon>Ahrensia</taxon>
    </lineage>
</organism>
<proteinExistence type="predicted"/>
<evidence type="ECO:0000256" key="1">
    <source>
        <dbReference type="ARBA" id="ARBA00044777"/>
    </source>
</evidence>
<accession>A0A0N0E7T9</accession>
<dbReference type="AlphaFoldDB" id="A0A0N0E7T9"/>
<dbReference type="Pfam" id="PF02616">
    <property type="entry name" value="SMC_ScpA"/>
    <property type="match status" value="1"/>
</dbReference>
<gene>
    <name evidence="2" type="ORF">SU32_07955</name>
</gene>
<evidence type="ECO:0000313" key="3">
    <source>
        <dbReference type="Proteomes" id="UP000038011"/>
    </source>
</evidence>
<dbReference type="InterPro" id="IPR003768">
    <property type="entry name" value="ScpA"/>
</dbReference>
<dbReference type="PANTHER" id="PTHR33969:SF2">
    <property type="entry name" value="SEGREGATION AND CONDENSATION PROTEIN A"/>
    <property type="match status" value="1"/>
</dbReference>
<dbReference type="Gene3D" id="6.10.250.2410">
    <property type="match status" value="1"/>
</dbReference>
<dbReference type="EMBL" id="JXMU01000010">
    <property type="protein sequence ID" value="KPB01585.1"/>
    <property type="molecule type" value="Genomic_DNA"/>
</dbReference>
<dbReference type="PATRIC" id="fig|1514904.3.peg.409"/>
<dbReference type="PANTHER" id="PTHR33969">
    <property type="entry name" value="SEGREGATION AND CONDENSATION PROTEIN A"/>
    <property type="match status" value="1"/>
</dbReference>
<reference evidence="2 3" key="1">
    <citation type="submission" date="2015-01" db="EMBL/GenBank/DDBJ databases">
        <title>Ahrensia donghaiensis sp. nov., a novel dimethylsulphoniopropionate-cleavage bacterium isolated from seawater and emended descriptions of the genus Ahrensia and Ahrensia kielensis.</title>
        <authorList>
            <person name="Liu J."/>
        </authorList>
    </citation>
    <scope>NUCLEOTIDE SEQUENCE [LARGE SCALE GENOMIC DNA]</scope>
    <source>
        <strain evidence="2 3">LZD062</strain>
    </source>
</reference>
<protein>
    <recommendedName>
        <fullName evidence="1">Segregation and condensation protein A</fullName>
    </recommendedName>
</protein>
<name>A0A0N0E7T9_9HYPH</name>
<dbReference type="Proteomes" id="UP000038011">
    <property type="component" value="Unassembled WGS sequence"/>
</dbReference>
<keyword evidence="3" id="KW-1185">Reference proteome</keyword>
<sequence length="268" mass="30286">MDAVWQDNGPERLTNEEALVVDVDGFEGPMDLLLHLARNQKVDLTQISVLELVRQYLNFIERAKKIRIELAADYLVMAAWLAFLKSKLLIPKPASDDEPTGEEMAAILQYRLQRLEAMRDAASKLVNRNRLGRDVFARGMPETVVLEKRTEFSASLYDLLAAYAGGRQRHAMNDDYAIERRPVWSLKDARTILQRLIGNMSDWTALDSFFIAYIPTAKERRTAIASGFAASLELAREGVLDIRQDKHFAPIYLRDTTAAKDSTAEAAI</sequence>
<dbReference type="STRING" id="1514904.SU32_07955"/>
<comment type="caution">
    <text evidence="2">The sequence shown here is derived from an EMBL/GenBank/DDBJ whole genome shotgun (WGS) entry which is preliminary data.</text>
</comment>
<evidence type="ECO:0000313" key="2">
    <source>
        <dbReference type="EMBL" id="KPB01585.1"/>
    </source>
</evidence>